<dbReference type="KEGG" id="plei:Q9312_10830"/>
<dbReference type="GO" id="GO:0042823">
    <property type="term" value="P:pyridoxal phosphate biosynthetic process"/>
    <property type="evidence" value="ECO:0007669"/>
    <property type="project" value="TreeGrafter"/>
</dbReference>
<dbReference type="EMBL" id="CP133548">
    <property type="protein sequence ID" value="WMS85708.1"/>
    <property type="molecule type" value="Genomic_DNA"/>
</dbReference>
<accession>A0AA51RQK0</accession>
<evidence type="ECO:0000256" key="3">
    <source>
        <dbReference type="ARBA" id="ARBA00023027"/>
    </source>
</evidence>
<dbReference type="GO" id="GO:0050570">
    <property type="term" value="F:4-hydroxythreonine-4-phosphate dehydrogenase activity"/>
    <property type="evidence" value="ECO:0007669"/>
    <property type="project" value="UniProtKB-EC"/>
</dbReference>
<dbReference type="NCBIfam" id="TIGR00557">
    <property type="entry name" value="pdxA"/>
    <property type="match status" value="1"/>
</dbReference>
<evidence type="ECO:0000256" key="2">
    <source>
        <dbReference type="ARBA" id="ARBA00023002"/>
    </source>
</evidence>
<keyword evidence="1" id="KW-0479">Metal-binding</keyword>
<evidence type="ECO:0000313" key="5">
    <source>
        <dbReference type="Proteomes" id="UP001239782"/>
    </source>
</evidence>
<keyword evidence="2 4" id="KW-0560">Oxidoreductase</keyword>
<dbReference type="PANTHER" id="PTHR30004:SF5">
    <property type="entry name" value="4-HYDROXYTHREONINE-4-PHOSPHATE DEHYDROGENASE"/>
    <property type="match status" value="1"/>
</dbReference>
<reference evidence="4 5" key="1">
    <citation type="submission" date="2023-08" db="EMBL/GenBank/DDBJ databases">
        <title>Pleionea litopenaei sp. nov., isolated from stomach of juvenile Litopenaeus vannamei.</title>
        <authorList>
            <person name="Rho A.M."/>
            <person name="Hwang C.Y."/>
        </authorList>
    </citation>
    <scope>NUCLEOTIDE SEQUENCE [LARGE SCALE GENOMIC DNA]</scope>
    <source>
        <strain evidence="4 5">HL-JVS1</strain>
    </source>
</reference>
<dbReference type="PANTHER" id="PTHR30004">
    <property type="entry name" value="4-HYDROXYTHREONINE-4-PHOSPHATE DEHYDROGENASE"/>
    <property type="match status" value="1"/>
</dbReference>
<proteinExistence type="predicted"/>
<organism evidence="4 5">
    <name type="scientific">Pleionea litopenaei</name>
    <dbReference type="NCBI Taxonomy" id="3070815"/>
    <lineage>
        <taxon>Bacteria</taxon>
        <taxon>Pseudomonadati</taxon>
        <taxon>Pseudomonadota</taxon>
        <taxon>Gammaproteobacteria</taxon>
        <taxon>Oceanospirillales</taxon>
        <taxon>Pleioneaceae</taxon>
        <taxon>Pleionea</taxon>
    </lineage>
</organism>
<evidence type="ECO:0000313" key="4">
    <source>
        <dbReference type="EMBL" id="WMS85708.1"/>
    </source>
</evidence>
<dbReference type="GO" id="GO:0051287">
    <property type="term" value="F:NAD binding"/>
    <property type="evidence" value="ECO:0007669"/>
    <property type="project" value="InterPro"/>
</dbReference>
<protein>
    <submittedName>
        <fullName evidence="4">4-hydroxythreonine-4-phosphate dehydrogenase PdxA</fullName>
        <ecNumber evidence="4">1.1.1.262</ecNumber>
    </submittedName>
</protein>
<dbReference type="RefSeq" id="WP_309200861.1">
    <property type="nucleotide sequence ID" value="NZ_CP133548.1"/>
</dbReference>
<dbReference type="GO" id="GO:0008615">
    <property type="term" value="P:pyridoxine biosynthetic process"/>
    <property type="evidence" value="ECO:0007669"/>
    <property type="project" value="TreeGrafter"/>
</dbReference>
<dbReference type="GO" id="GO:0046872">
    <property type="term" value="F:metal ion binding"/>
    <property type="evidence" value="ECO:0007669"/>
    <property type="project" value="UniProtKB-KW"/>
</dbReference>
<keyword evidence="5" id="KW-1185">Reference proteome</keyword>
<name>A0AA51RQK0_9GAMM</name>
<dbReference type="AlphaFoldDB" id="A0AA51RQK0"/>
<dbReference type="EC" id="1.1.1.262" evidence="4"/>
<dbReference type="InterPro" id="IPR005255">
    <property type="entry name" value="PdxA_fam"/>
</dbReference>
<evidence type="ECO:0000256" key="1">
    <source>
        <dbReference type="ARBA" id="ARBA00022723"/>
    </source>
</evidence>
<sequence>MPEQLPAIAITSGEPAGIGPEVTLKALSNGTAARVAVLGDANWLDSLIKKLNLSLNVKVIQDISQAEPNDGTTVFVLHHPVVKTPRLGQLDADNSSYVLQLLDQAHQLAMTKKVDAIVTAPVHKGILNQGAQTFSGHTEYFAAAAGVEQVVMMLASEQMRMALVTTHLPLRDVPSAITPQRINRVLSVCHQGLQALGIEQPRIRVLGLNPHAGEQGHLGHEDDAIIAPCIQQFQQILPTATGPYPADTAYSKEMLATTDLYLAMYHDQGLPVIKFASFGQCANVTLGLPYVRTSVDHGTALNIADQLIASESSMSYALQFAAHSATGHHHKAAK</sequence>
<dbReference type="Gene3D" id="3.40.718.10">
    <property type="entry name" value="Isopropylmalate Dehydrogenase"/>
    <property type="match status" value="1"/>
</dbReference>
<gene>
    <name evidence="4" type="primary">pdxA</name>
    <name evidence="4" type="ORF">Q9312_10830</name>
</gene>
<dbReference type="SUPFAM" id="SSF53659">
    <property type="entry name" value="Isocitrate/Isopropylmalate dehydrogenase-like"/>
    <property type="match status" value="1"/>
</dbReference>
<keyword evidence="3" id="KW-0520">NAD</keyword>
<dbReference type="Proteomes" id="UP001239782">
    <property type="component" value="Chromosome"/>
</dbReference>
<dbReference type="Pfam" id="PF04166">
    <property type="entry name" value="PdxA"/>
    <property type="match status" value="1"/>
</dbReference>